<dbReference type="InterPro" id="IPR036097">
    <property type="entry name" value="HisK_dim/P_sf"/>
</dbReference>
<name>A0ABV9Z5U6_9HYPH</name>
<feature type="domain" description="Histidine kinase" evidence="10">
    <location>
        <begin position="217"/>
        <end position="426"/>
    </location>
</feature>
<sequence length="432" mass="46949">MMIDLQARDTVTPTHRRLRLDTLIKLRWLAIVGQTLTVLGVYYGFGVELPLLACLAVIAVSAILNVLLRVAYPVTERLDAMRAALMLGFDIVQLAALLALTGGLDNPFAILFLAPVLISATSLPPLPTTLLGLLAFALVSVLTVSHMPLPWPEQRFDLPTLYVVGVWTALSLALGFIGIYAWRVAEEGRQLSEALAATELVLAREQHISALDGLAAAAAHELGTPLATIRLVARELERAVPDGPMKDDVVLLREQVDRCREILQKLTSLHEEDAPHEHMTIRHLIEDVVSPHREFGVAIEIVAEGAGKEPALRRNPGVLYGLGNLVENAVDFANERVRIDAGWSGDRVTIAISDDGPGFPYDVLARLGDPYLTTRSARRSEEDHERPGLGLGVFIAKTLLERSGAKVEFANGEIGALVSISWPKSAFALAKH</sequence>
<dbReference type="SUPFAM" id="SSF47384">
    <property type="entry name" value="Homodimeric domain of signal transducing histidine kinase"/>
    <property type="match status" value="1"/>
</dbReference>
<dbReference type="EC" id="2.7.13.3" evidence="3"/>
<dbReference type="PROSITE" id="PS50109">
    <property type="entry name" value="HIS_KIN"/>
    <property type="match status" value="1"/>
</dbReference>
<keyword evidence="9" id="KW-0812">Transmembrane</keyword>
<evidence type="ECO:0000313" key="12">
    <source>
        <dbReference type="Proteomes" id="UP001595796"/>
    </source>
</evidence>
<evidence type="ECO:0000256" key="6">
    <source>
        <dbReference type="ARBA" id="ARBA00022741"/>
    </source>
</evidence>
<proteinExistence type="predicted"/>
<gene>
    <name evidence="11" type="ORF">ACFPFW_15955</name>
</gene>
<dbReference type="NCBIfam" id="NF033792">
    <property type="entry name" value="ActS_PrrB_HisK"/>
    <property type="match status" value="1"/>
</dbReference>
<dbReference type="InterPro" id="IPR036890">
    <property type="entry name" value="HATPase_C_sf"/>
</dbReference>
<reference evidence="12" key="1">
    <citation type="journal article" date="2019" name="Int. J. Syst. Evol. Microbiol.">
        <title>The Global Catalogue of Microorganisms (GCM) 10K type strain sequencing project: providing services to taxonomists for standard genome sequencing and annotation.</title>
        <authorList>
            <consortium name="The Broad Institute Genomics Platform"/>
            <consortium name="The Broad Institute Genome Sequencing Center for Infectious Disease"/>
            <person name="Wu L."/>
            <person name="Ma J."/>
        </authorList>
    </citation>
    <scope>NUCLEOTIDE SEQUENCE [LARGE SCALE GENOMIC DNA]</scope>
    <source>
        <strain evidence="12">CGMCC 1.16444</strain>
    </source>
</reference>
<evidence type="ECO:0000256" key="8">
    <source>
        <dbReference type="ARBA" id="ARBA00022840"/>
    </source>
</evidence>
<dbReference type="EMBL" id="JBHSJF010000008">
    <property type="protein sequence ID" value="MFC5069512.1"/>
    <property type="molecule type" value="Genomic_DNA"/>
</dbReference>
<feature type="transmembrane region" description="Helical" evidence="9">
    <location>
        <begin position="130"/>
        <end position="149"/>
    </location>
</feature>
<feature type="transmembrane region" description="Helical" evidence="9">
    <location>
        <begin position="26"/>
        <end position="43"/>
    </location>
</feature>
<evidence type="ECO:0000256" key="3">
    <source>
        <dbReference type="ARBA" id="ARBA00012438"/>
    </source>
</evidence>
<keyword evidence="6" id="KW-0547">Nucleotide-binding</keyword>
<dbReference type="PANTHER" id="PTHR44936">
    <property type="entry name" value="SENSOR PROTEIN CREC"/>
    <property type="match status" value="1"/>
</dbReference>
<dbReference type="InterPro" id="IPR003661">
    <property type="entry name" value="HisK_dim/P_dom"/>
</dbReference>
<dbReference type="InterPro" id="IPR050980">
    <property type="entry name" value="2C_sensor_his_kinase"/>
</dbReference>
<keyword evidence="9" id="KW-1133">Transmembrane helix</keyword>
<dbReference type="SMART" id="SM00388">
    <property type="entry name" value="HisKA"/>
    <property type="match status" value="1"/>
</dbReference>
<keyword evidence="7 11" id="KW-0418">Kinase</keyword>
<dbReference type="SMART" id="SM00387">
    <property type="entry name" value="HATPase_c"/>
    <property type="match status" value="1"/>
</dbReference>
<comment type="caution">
    <text evidence="11">The sequence shown here is derived from an EMBL/GenBank/DDBJ whole genome shotgun (WGS) entry which is preliminary data.</text>
</comment>
<evidence type="ECO:0000259" key="10">
    <source>
        <dbReference type="PROSITE" id="PS50109"/>
    </source>
</evidence>
<dbReference type="Proteomes" id="UP001595796">
    <property type="component" value="Unassembled WGS sequence"/>
</dbReference>
<evidence type="ECO:0000256" key="9">
    <source>
        <dbReference type="SAM" id="Phobius"/>
    </source>
</evidence>
<keyword evidence="5" id="KW-0808">Transferase</keyword>
<comment type="catalytic activity">
    <reaction evidence="1">
        <text>ATP + protein L-histidine = ADP + protein N-phospho-L-histidine.</text>
        <dbReference type="EC" id="2.7.13.3"/>
    </reaction>
</comment>
<evidence type="ECO:0000313" key="11">
    <source>
        <dbReference type="EMBL" id="MFC5069512.1"/>
    </source>
</evidence>
<dbReference type="InterPro" id="IPR047770">
    <property type="entry name" value="RegB"/>
</dbReference>
<dbReference type="CDD" id="cd00082">
    <property type="entry name" value="HisKA"/>
    <property type="match status" value="1"/>
</dbReference>
<dbReference type="SUPFAM" id="SSF55874">
    <property type="entry name" value="ATPase domain of HSP90 chaperone/DNA topoisomerase II/histidine kinase"/>
    <property type="match status" value="1"/>
</dbReference>
<dbReference type="Gene3D" id="3.30.565.10">
    <property type="entry name" value="Histidine kinase-like ATPase, C-terminal domain"/>
    <property type="match status" value="1"/>
</dbReference>
<evidence type="ECO:0000256" key="4">
    <source>
        <dbReference type="ARBA" id="ARBA00022475"/>
    </source>
</evidence>
<protein>
    <recommendedName>
        <fullName evidence="3">histidine kinase</fullName>
        <ecNumber evidence="3">2.7.13.3</ecNumber>
    </recommendedName>
</protein>
<feature type="transmembrane region" description="Helical" evidence="9">
    <location>
        <begin position="49"/>
        <end position="68"/>
    </location>
</feature>
<organism evidence="11 12">
    <name type="scientific">Flaviflagellibacter deserti</name>
    <dbReference type="NCBI Taxonomy" id="2267266"/>
    <lineage>
        <taxon>Bacteria</taxon>
        <taxon>Pseudomonadati</taxon>
        <taxon>Pseudomonadota</taxon>
        <taxon>Alphaproteobacteria</taxon>
        <taxon>Hyphomicrobiales</taxon>
        <taxon>Flaviflagellibacter</taxon>
    </lineage>
</organism>
<dbReference type="Gene3D" id="1.10.287.130">
    <property type="match status" value="1"/>
</dbReference>
<keyword evidence="8" id="KW-0067">ATP-binding</keyword>
<dbReference type="GO" id="GO:0016301">
    <property type="term" value="F:kinase activity"/>
    <property type="evidence" value="ECO:0007669"/>
    <property type="project" value="UniProtKB-KW"/>
</dbReference>
<dbReference type="Pfam" id="PF02518">
    <property type="entry name" value="HATPase_c"/>
    <property type="match status" value="1"/>
</dbReference>
<dbReference type="InterPro" id="IPR003594">
    <property type="entry name" value="HATPase_dom"/>
</dbReference>
<evidence type="ECO:0000256" key="7">
    <source>
        <dbReference type="ARBA" id="ARBA00022777"/>
    </source>
</evidence>
<dbReference type="PANTHER" id="PTHR44936:SF10">
    <property type="entry name" value="SENSOR PROTEIN RSTB"/>
    <property type="match status" value="1"/>
</dbReference>
<keyword evidence="4" id="KW-1003">Cell membrane</keyword>
<evidence type="ECO:0000256" key="1">
    <source>
        <dbReference type="ARBA" id="ARBA00000085"/>
    </source>
</evidence>
<keyword evidence="9" id="KW-0472">Membrane</keyword>
<dbReference type="RefSeq" id="WP_379771569.1">
    <property type="nucleotide sequence ID" value="NZ_JBHSJF010000008.1"/>
</dbReference>
<comment type="subcellular location">
    <subcellularLocation>
        <location evidence="2">Cell membrane</location>
        <topology evidence="2">Multi-pass membrane protein</topology>
    </subcellularLocation>
</comment>
<evidence type="ECO:0000256" key="2">
    <source>
        <dbReference type="ARBA" id="ARBA00004651"/>
    </source>
</evidence>
<evidence type="ECO:0000256" key="5">
    <source>
        <dbReference type="ARBA" id="ARBA00022679"/>
    </source>
</evidence>
<dbReference type="InterPro" id="IPR005467">
    <property type="entry name" value="His_kinase_dom"/>
</dbReference>
<keyword evidence="12" id="KW-1185">Reference proteome</keyword>
<dbReference type="Pfam" id="PF00512">
    <property type="entry name" value="HisKA"/>
    <property type="match status" value="1"/>
</dbReference>
<feature type="transmembrane region" description="Helical" evidence="9">
    <location>
        <begin position="161"/>
        <end position="182"/>
    </location>
</feature>
<accession>A0ABV9Z5U6</accession>